<sequence>MEQVVLVAREAFGGLAKKIVMLIGSLGKGGSVGIVEQIHVSHSNFTGTMNGARIKTWQGGSGYVRGISFQDIILDEVQTAIAIDQFYPALSKTQDIQVSDVSFIGVRGTSTALNAIFLRCSGPKGCTNVILNDINITSAMPIKEVILAFFFLLCSTTYVPAQSSSVLHVTSFGAVGDGKTDDSQAFAKAWNAACSAYGSTSYLFIDWRRTFLLKPVSFKGPCNSKNVHVRALYFNACNGLQLSGLSLHDNPRNHIGVNMCDGAVLSHLTITAPGDSPNTDGIDIANLKNMQIHNCIISTGDDCIAINNGTSNVNISYITCGPGHGISVGSLGVGQSYAAVEDIHVSHSTFTETMWAARIKTWKRGSGYARRISYDDIILKNVQRAITIDQQYDPDIYEPLVEVSDVSFIGFHGSATKADAVSMTCGSGPRGCTDVVLRDVNITSAVGMKLEAFCQNAHGPPCTSCKPQDCVNPGSYV</sequence>
<comment type="caution">
    <text evidence="1">The sequence shown here is derived from an EMBL/GenBank/DDBJ whole genome shotgun (WGS) entry which is preliminary data.</text>
</comment>
<evidence type="ECO:0000313" key="1">
    <source>
        <dbReference type="EMBL" id="KAJ8640540.1"/>
    </source>
</evidence>
<accession>A0ACC2M4G0</accession>
<evidence type="ECO:0000313" key="2">
    <source>
        <dbReference type="Proteomes" id="UP001234297"/>
    </source>
</evidence>
<reference evidence="1 2" key="1">
    <citation type="journal article" date="2022" name="Hortic Res">
        <title>A haplotype resolved chromosomal level avocado genome allows analysis of novel avocado genes.</title>
        <authorList>
            <person name="Nath O."/>
            <person name="Fletcher S.J."/>
            <person name="Hayward A."/>
            <person name="Shaw L.M."/>
            <person name="Masouleh A.K."/>
            <person name="Furtado A."/>
            <person name="Henry R.J."/>
            <person name="Mitter N."/>
        </authorList>
    </citation>
    <scope>NUCLEOTIDE SEQUENCE [LARGE SCALE GENOMIC DNA]</scope>
    <source>
        <strain evidence="2">cv. Hass</strain>
    </source>
</reference>
<proteinExistence type="predicted"/>
<keyword evidence="2" id="KW-1185">Reference proteome</keyword>
<dbReference type="EMBL" id="CM056813">
    <property type="protein sequence ID" value="KAJ8640540.1"/>
    <property type="molecule type" value="Genomic_DNA"/>
</dbReference>
<name>A0ACC2M4G0_PERAE</name>
<gene>
    <name evidence="1" type="ORF">MRB53_017234</name>
</gene>
<organism evidence="1 2">
    <name type="scientific">Persea americana</name>
    <name type="common">Avocado</name>
    <dbReference type="NCBI Taxonomy" id="3435"/>
    <lineage>
        <taxon>Eukaryota</taxon>
        <taxon>Viridiplantae</taxon>
        <taxon>Streptophyta</taxon>
        <taxon>Embryophyta</taxon>
        <taxon>Tracheophyta</taxon>
        <taxon>Spermatophyta</taxon>
        <taxon>Magnoliopsida</taxon>
        <taxon>Magnoliidae</taxon>
        <taxon>Laurales</taxon>
        <taxon>Lauraceae</taxon>
        <taxon>Persea</taxon>
    </lineage>
</organism>
<dbReference type="Proteomes" id="UP001234297">
    <property type="component" value="Chromosome 5"/>
</dbReference>
<protein>
    <submittedName>
        <fullName evidence="1">Uncharacterized protein</fullName>
    </submittedName>
</protein>